<evidence type="ECO:0000256" key="1">
    <source>
        <dbReference type="SAM" id="MobiDB-lite"/>
    </source>
</evidence>
<feature type="region of interest" description="Disordered" evidence="1">
    <location>
        <begin position="76"/>
        <end position="154"/>
    </location>
</feature>
<evidence type="ECO:0000313" key="3">
    <source>
        <dbReference type="Proteomes" id="UP000675880"/>
    </source>
</evidence>
<feature type="compositionally biased region" description="Pro residues" evidence="1">
    <location>
        <begin position="91"/>
        <end position="101"/>
    </location>
</feature>
<feature type="compositionally biased region" description="Low complexity" evidence="1">
    <location>
        <begin position="102"/>
        <end position="146"/>
    </location>
</feature>
<keyword evidence="3" id="KW-1185">Reference proteome</keyword>
<sequence>MVATLLEYVGSVHIYLGPYRGNPIALYLRRTDTGCQIGPRAYPWNDVVGAGETPNKAAADFEEKWKGKGLAADMYSGPSWEGGIKPERPAPPKPAAPPKPEVVPAAATAAPAAAGATNTAAASPASAAKPVAQAPAPAAAEPKTSPVAPAETSS</sequence>
<proteinExistence type="predicted"/>
<gene>
    <name evidence="2" type="ORF">NSPZN2_11069</name>
</gene>
<dbReference type="EMBL" id="CAJNBJ010000001">
    <property type="protein sequence ID" value="CAE6707912.1"/>
    <property type="molecule type" value="Genomic_DNA"/>
</dbReference>
<comment type="caution">
    <text evidence="2">The sequence shown here is derived from an EMBL/GenBank/DDBJ whole genome shotgun (WGS) entry which is preliminary data.</text>
</comment>
<dbReference type="RefSeq" id="WP_213040858.1">
    <property type="nucleotide sequence ID" value="NZ_CAJNBJ010000001.1"/>
</dbReference>
<name>A0ABM8QP75_9BACT</name>
<evidence type="ECO:0000313" key="2">
    <source>
        <dbReference type="EMBL" id="CAE6707912.1"/>
    </source>
</evidence>
<reference evidence="2 3" key="1">
    <citation type="submission" date="2021-02" db="EMBL/GenBank/DDBJ databases">
        <authorList>
            <person name="Han P."/>
        </authorList>
    </citation>
    <scope>NUCLEOTIDE SEQUENCE [LARGE SCALE GENOMIC DNA]</scope>
    <source>
        <strain evidence="2">Candidatus Nitrospira sp. ZN2</strain>
    </source>
</reference>
<accession>A0ABM8QP75</accession>
<protein>
    <submittedName>
        <fullName evidence="2">Uncharacterized protein</fullName>
    </submittedName>
</protein>
<dbReference type="Proteomes" id="UP000675880">
    <property type="component" value="Unassembled WGS sequence"/>
</dbReference>
<organism evidence="2 3">
    <name type="scientific">Nitrospira defluvii</name>
    <dbReference type="NCBI Taxonomy" id="330214"/>
    <lineage>
        <taxon>Bacteria</taxon>
        <taxon>Pseudomonadati</taxon>
        <taxon>Nitrospirota</taxon>
        <taxon>Nitrospiria</taxon>
        <taxon>Nitrospirales</taxon>
        <taxon>Nitrospiraceae</taxon>
        <taxon>Nitrospira</taxon>
    </lineage>
</organism>